<keyword evidence="1" id="KW-1133">Transmembrane helix</keyword>
<sequence length="156" mass="18691">MYENICSYDLITRILNIDIYNYILLETDIHKILIIMNKLKKITYSIIKIDNEISYKEHDMYYEIMCTHDISLEYLAAKCYAPILYSSLLKILLKKYNIKNIYLKKIYSFLLFLNIPLDNKILVWGYILYIVFIIISISIVLNIFMHIFLIVLDILL</sequence>
<gene>
    <name evidence="2" type="ORF">AHEV_114</name>
</gene>
<name>A0A916KPI1_9POXV</name>
<evidence type="ECO:0000313" key="3">
    <source>
        <dbReference type="Proteomes" id="UP000792575"/>
    </source>
</evidence>
<reference evidence="2" key="1">
    <citation type="journal article" date="2013" name="J. Virol.">
        <title>New Insights into the Evolution of Entomopoxvirinae from the Complete Genome Sequences of Four Entomopoxviruses Infecting Adoxophyes honmai, Choristoneura biennis, Choristoneura rosaceana, and Mythimna separata.</title>
        <authorList>
            <person name="Theze J."/>
            <person name="Takatsuka J."/>
            <person name="Li Z."/>
            <person name="Gallais J."/>
            <person name="Doucet D."/>
            <person name="Arif B."/>
            <person name="Nakai M."/>
            <person name="Herniou E.A."/>
        </authorList>
    </citation>
    <scope>NUCLEOTIDE SEQUENCE</scope>
    <source>
        <strain evidence="2">Tokyo</strain>
    </source>
</reference>
<evidence type="ECO:0000256" key="1">
    <source>
        <dbReference type="SAM" id="Phobius"/>
    </source>
</evidence>
<proteinExistence type="predicted"/>
<dbReference type="KEGG" id="vg:15614043"/>
<keyword evidence="1" id="KW-0812">Transmembrane</keyword>
<accession>A0A916KPI1</accession>
<dbReference type="Proteomes" id="UP000792575">
    <property type="component" value="Genome"/>
</dbReference>
<keyword evidence="1" id="KW-0472">Membrane</keyword>
<organism evidence="2 3">
    <name type="scientific">Adoxophyes honmai entomopoxvirus 'L'</name>
    <dbReference type="NCBI Taxonomy" id="1293540"/>
    <lineage>
        <taxon>Viruses</taxon>
        <taxon>Varidnaviria</taxon>
        <taxon>Bamfordvirae</taxon>
        <taxon>Nucleocytoviricota</taxon>
        <taxon>Pokkesviricetes</taxon>
        <taxon>Chitovirales</taxon>
        <taxon>Poxviridae</taxon>
        <taxon>Entomopoxvirinae</taxon>
        <taxon>Betaentomopoxvirus</taxon>
        <taxon>Betaentomopoxvirus ahonmai</taxon>
    </lineage>
</organism>
<dbReference type="EMBL" id="HF679131">
    <property type="protein sequence ID" value="CCU55435.1"/>
    <property type="molecule type" value="Genomic_DNA"/>
</dbReference>
<feature type="transmembrane region" description="Helical" evidence="1">
    <location>
        <begin position="123"/>
        <end position="152"/>
    </location>
</feature>
<dbReference type="RefSeq" id="YP_008003937.1">
    <property type="nucleotide sequence ID" value="NC_021247.1"/>
</dbReference>
<protein>
    <submittedName>
        <fullName evidence="2">Uncharacterized protein</fullName>
    </submittedName>
</protein>
<evidence type="ECO:0000313" key="2">
    <source>
        <dbReference type="EMBL" id="CCU55435.1"/>
    </source>
</evidence>
<dbReference type="GeneID" id="15614043"/>
<keyword evidence="3" id="KW-1185">Reference proteome</keyword>